<accession>A0ABP8LAB0</accession>
<comment type="caution">
    <text evidence="2">The sequence shown here is derived from an EMBL/GenBank/DDBJ whole genome shotgun (WGS) entry which is preliminary data.</text>
</comment>
<proteinExistence type="predicted"/>
<evidence type="ECO:0000259" key="1">
    <source>
        <dbReference type="PROSITE" id="PS51186"/>
    </source>
</evidence>
<gene>
    <name evidence="2" type="ORF">GCM10023188_05960</name>
</gene>
<dbReference type="PROSITE" id="PS51186">
    <property type="entry name" value="GNAT"/>
    <property type="match status" value="1"/>
</dbReference>
<dbReference type="SUPFAM" id="SSF55729">
    <property type="entry name" value="Acyl-CoA N-acyltransferases (Nat)"/>
    <property type="match status" value="1"/>
</dbReference>
<evidence type="ECO:0000313" key="3">
    <source>
        <dbReference type="Proteomes" id="UP001500552"/>
    </source>
</evidence>
<reference evidence="3" key="1">
    <citation type="journal article" date="2019" name="Int. J. Syst. Evol. Microbiol.">
        <title>The Global Catalogue of Microorganisms (GCM) 10K type strain sequencing project: providing services to taxonomists for standard genome sequencing and annotation.</title>
        <authorList>
            <consortium name="The Broad Institute Genomics Platform"/>
            <consortium name="The Broad Institute Genome Sequencing Center for Infectious Disease"/>
            <person name="Wu L."/>
            <person name="Ma J."/>
        </authorList>
    </citation>
    <scope>NUCLEOTIDE SEQUENCE [LARGE SCALE GENOMIC DNA]</scope>
    <source>
        <strain evidence="3">JCM 17926</strain>
    </source>
</reference>
<organism evidence="2 3">
    <name type="scientific">Pontibacter saemangeumensis</name>
    <dbReference type="NCBI Taxonomy" id="1084525"/>
    <lineage>
        <taxon>Bacteria</taxon>
        <taxon>Pseudomonadati</taxon>
        <taxon>Bacteroidota</taxon>
        <taxon>Cytophagia</taxon>
        <taxon>Cytophagales</taxon>
        <taxon>Hymenobacteraceae</taxon>
        <taxon>Pontibacter</taxon>
    </lineage>
</organism>
<dbReference type="EMBL" id="BAABHC010000002">
    <property type="protein sequence ID" value="GAA4425222.1"/>
    <property type="molecule type" value="Genomic_DNA"/>
</dbReference>
<evidence type="ECO:0000313" key="2">
    <source>
        <dbReference type="EMBL" id="GAA4425222.1"/>
    </source>
</evidence>
<dbReference type="Gene3D" id="3.40.630.30">
    <property type="match status" value="1"/>
</dbReference>
<dbReference type="Proteomes" id="UP001500552">
    <property type="component" value="Unassembled WGS sequence"/>
</dbReference>
<sequence>MAAQALDCRRVTPTGIPEVAALQQLYEEAFPVYERRDYAQLLQLLDQPAMFFYAAMQDKLFVGFYIYWQLQGFCFLEHIAILPALQGQGYGRQLMQRIMLETGAKLVLEVERPTNELSRRRISFYQNLGFALHAEHDYYQPPYQPGRQPVPLYLMAAPPLADPAEIAHVSSHIRQAVYERFYE</sequence>
<protein>
    <submittedName>
        <fullName evidence="2">GNAT family N-acetyltransferase</fullName>
    </submittedName>
</protein>
<name>A0ABP8LAB0_9BACT</name>
<feature type="domain" description="N-acetyltransferase" evidence="1">
    <location>
        <begin position="6"/>
        <end position="157"/>
    </location>
</feature>
<keyword evidence="3" id="KW-1185">Reference proteome</keyword>
<dbReference type="Pfam" id="PF00583">
    <property type="entry name" value="Acetyltransf_1"/>
    <property type="match status" value="1"/>
</dbReference>
<dbReference type="InterPro" id="IPR016181">
    <property type="entry name" value="Acyl_CoA_acyltransferase"/>
</dbReference>
<dbReference type="InterPro" id="IPR000182">
    <property type="entry name" value="GNAT_dom"/>
</dbReference>
<dbReference type="RefSeq" id="WP_345156665.1">
    <property type="nucleotide sequence ID" value="NZ_BAABHC010000002.1"/>
</dbReference>
<dbReference type="CDD" id="cd04301">
    <property type="entry name" value="NAT_SF"/>
    <property type="match status" value="1"/>
</dbReference>